<evidence type="ECO:0000256" key="9">
    <source>
        <dbReference type="ARBA" id="ARBA00031593"/>
    </source>
</evidence>
<keyword evidence="6" id="KW-0175">Coiled coil</keyword>
<evidence type="ECO:0000259" key="10">
    <source>
        <dbReference type="Pfam" id="PF11527"/>
    </source>
</evidence>
<dbReference type="Gene3D" id="1.20.1520.10">
    <property type="entry name" value="ADP-ribosylation factor-like 2-binding protein, domain"/>
    <property type="match status" value="1"/>
</dbReference>
<name>A0ABQ6M771_9STRA</name>
<gene>
    <name evidence="11" type="ORF">TeGR_g9</name>
</gene>
<dbReference type="Pfam" id="PF11527">
    <property type="entry name" value="ARL2_Bind_BART"/>
    <property type="match status" value="1"/>
</dbReference>
<proteinExistence type="inferred from homology"/>
<comment type="similarity">
    <text evidence="3">Belongs to the CFAP36 family.</text>
</comment>
<organism evidence="11 12">
    <name type="scientific">Tetraparma gracilis</name>
    <dbReference type="NCBI Taxonomy" id="2962635"/>
    <lineage>
        <taxon>Eukaryota</taxon>
        <taxon>Sar</taxon>
        <taxon>Stramenopiles</taxon>
        <taxon>Ochrophyta</taxon>
        <taxon>Bolidophyceae</taxon>
        <taxon>Parmales</taxon>
        <taxon>Triparmaceae</taxon>
        <taxon>Tetraparma</taxon>
    </lineage>
</organism>
<keyword evidence="7" id="KW-0969">Cilium</keyword>
<keyword evidence="8" id="KW-0966">Cell projection</keyword>
<evidence type="ECO:0000256" key="5">
    <source>
        <dbReference type="ARBA" id="ARBA00022490"/>
    </source>
</evidence>
<feature type="domain" description="BART" evidence="10">
    <location>
        <begin position="27"/>
        <end position="130"/>
    </location>
</feature>
<dbReference type="InterPro" id="IPR038888">
    <property type="entry name" value="CFAP36"/>
</dbReference>
<evidence type="ECO:0000256" key="4">
    <source>
        <dbReference type="ARBA" id="ARBA00021815"/>
    </source>
</evidence>
<reference evidence="11 12" key="1">
    <citation type="journal article" date="2023" name="Commun. Biol.">
        <title>Genome analysis of Parmales, the sister group of diatoms, reveals the evolutionary specialization of diatoms from phago-mixotrophs to photoautotrophs.</title>
        <authorList>
            <person name="Ban H."/>
            <person name="Sato S."/>
            <person name="Yoshikawa S."/>
            <person name="Yamada K."/>
            <person name="Nakamura Y."/>
            <person name="Ichinomiya M."/>
            <person name="Sato N."/>
            <person name="Blanc-Mathieu R."/>
            <person name="Endo H."/>
            <person name="Kuwata A."/>
            <person name="Ogata H."/>
        </authorList>
    </citation>
    <scope>NUCLEOTIDE SEQUENCE [LARGE SCALE GENOMIC DNA]</scope>
</reference>
<comment type="subcellular location">
    <subcellularLocation>
        <location evidence="1">Cell projection</location>
        <location evidence="1">Cilium</location>
    </subcellularLocation>
    <subcellularLocation>
        <location evidence="2">Cytoplasm</location>
    </subcellularLocation>
</comment>
<sequence length="339" mass="38834">MPSESKEVDPLDLSPSGDEIANLHPLVAAFADWGTSDDMVALIDSFVSDNSGSFYQASLDEEQNLEWTGLHRQYVELVETHLESFCKEHDSNTADLFDMIATVNSAVSEEFVPTIIRMCDYERFFVSMKEAAEIGMNSRIALEQMEETQGKGDFNLSGCYKPRPDLIDKKQVNQYYVYTQCPWYFRKLFVAATANIKDLTIHHTDNEFTIMYTMAFFGRKKKTYQKDNKVHITENTWGKKIKTTCRDVLDKQLVEIRVDNPHYAPDGFTTNTFHVSKDEDTGRDVLRWKRRIYPSVDSDEPALDDNGNEVGSDLYCMLDEEAESTIRRVTSDEGRGGHK</sequence>
<evidence type="ECO:0000313" key="12">
    <source>
        <dbReference type="Proteomes" id="UP001165060"/>
    </source>
</evidence>
<keyword evidence="5" id="KW-0963">Cytoplasm</keyword>
<keyword evidence="12" id="KW-1185">Reference proteome</keyword>
<evidence type="ECO:0000256" key="1">
    <source>
        <dbReference type="ARBA" id="ARBA00004138"/>
    </source>
</evidence>
<evidence type="ECO:0000256" key="8">
    <source>
        <dbReference type="ARBA" id="ARBA00023273"/>
    </source>
</evidence>
<dbReference type="PANTHER" id="PTHR21532:SF0">
    <property type="entry name" value="CILIA- AND FLAGELLA-ASSOCIATED PROTEIN 36"/>
    <property type="match status" value="1"/>
</dbReference>
<dbReference type="EMBL" id="BRYB01001223">
    <property type="protein sequence ID" value="GMI20902.1"/>
    <property type="molecule type" value="Genomic_DNA"/>
</dbReference>
<comment type="caution">
    <text evidence="11">The sequence shown here is derived from an EMBL/GenBank/DDBJ whole genome shotgun (WGS) entry which is preliminary data.</text>
</comment>
<dbReference type="InterPro" id="IPR042541">
    <property type="entry name" value="BART_sf"/>
</dbReference>
<evidence type="ECO:0000256" key="2">
    <source>
        <dbReference type="ARBA" id="ARBA00004496"/>
    </source>
</evidence>
<evidence type="ECO:0000313" key="11">
    <source>
        <dbReference type="EMBL" id="GMI20902.1"/>
    </source>
</evidence>
<dbReference type="PANTHER" id="PTHR21532">
    <property type="entry name" value="PHOSPHODIESTERASE HL"/>
    <property type="match status" value="1"/>
</dbReference>
<protein>
    <recommendedName>
        <fullName evidence="4">Cilia- and flagella-associated protein 36</fullName>
    </recommendedName>
    <alternativeName>
        <fullName evidence="9">Coiled-coil domain-containing protein 104</fullName>
    </alternativeName>
</protein>
<accession>A0ABQ6M771</accession>
<dbReference type="InterPro" id="IPR023379">
    <property type="entry name" value="BART_dom"/>
</dbReference>
<evidence type="ECO:0000256" key="6">
    <source>
        <dbReference type="ARBA" id="ARBA00023054"/>
    </source>
</evidence>
<evidence type="ECO:0000256" key="7">
    <source>
        <dbReference type="ARBA" id="ARBA00023069"/>
    </source>
</evidence>
<evidence type="ECO:0000256" key="3">
    <source>
        <dbReference type="ARBA" id="ARBA00007460"/>
    </source>
</evidence>
<dbReference type="Proteomes" id="UP001165060">
    <property type="component" value="Unassembled WGS sequence"/>
</dbReference>